<dbReference type="GO" id="GO:0004521">
    <property type="term" value="F:RNA endonuclease activity"/>
    <property type="evidence" value="ECO:0007669"/>
    <property type="project" value="TreeGrafter"/>
</dbReference>
<evidence type="ECO:0000256" key="1">
    <source>
        <dbReference type="SAM" id="MobiDB-lite"/>
    </source>
</evidence>
<accession>A0A3P6GUL4</accession>
<dbReference type="GO" id="GO:0030490">
    <property type="term" value="P:maturation of SSU-rRNA"/>
    <property type="evidence" value="ECO:0007669"/>
    <property type="project" value="TreeGrafter"/>
</dbReference>
<dbReference type="Pfam" id="PF08772">
    <property type="entry name" value="Zn_ribbon_NOB1"/>
    <property type="match status" value="1"/>
</dbReference>
<sequence>MSNDPEDKGGKDSGKNDEELSSILKDMRLEEGTEETNLSNGEDDVEVEAEGIDVASEAGDTFEASSMADDGGSEQSWSLRALSESSVACITGDYAMQNVIIQMGLRLLAPGGMQIRQLNRWVLKCHACYTVTPEIGRIFCPKCGNGGTLRKIAVLIGENGTIIAARKPRVTLRGTKFSIPIPKSGRDAITKNLVLREDQLPQKYLHPKTKKKASKPGDEYFISDDVFMHHHSDRKAPLPPVRKAMAVFSQKRNPNDNHYSRSMHC</sequence>
<dbReference type="PANTHER" id="PTHR12814:SF2">
    <property type="entry name" value="RNA-BINDING PROTEIN NOB1"/>
    <property type="match status" value="1"/>
</dbReference>
<feature type="domain" description="Nin one binding (NOB1) Zn-ribbon-like" evidence="2">
    <location>
        <begin position="115"/>
        <end position="185"/>
    </location>
</feature>
<proteinExistence type="predicted"/>
<name>A0A3P6GUL4_BRAOL</name>
<dbReference type="InterPro" id="IPR039907">
    <property type="entry name" value="NOB1"/>
</dbReference>
<feature type="compositionally biased region" description="Basic and acidic residues" evidence="1">
    <location>
        <begin position="1"/>
        <end position="18"/>
    </location>
</feature>
<dbReference type="SUPFAM" id="SSF144206">
    <property type="entry name" value="NOB1 zinc finger-like"/>
    <property type="match status" value="1"/>
</dbReference>
<evidence type="ECO:0000313" key="3">
    <source>
        <dbReference type="EMBL" id="VDD61704.1"/>
    </source>
</evidence>
<dbReference type="InterPro" id="IPR036283">
    <property type="entry name" value="NOB1_Zf-like_sf"/>
</dbReference>
<dbReference type="InterPro" id="IPR014881">
    <property type="entry name" value="NOB1_Zn-bd"/>
</dbReference>
<gene>
    <name evidence="3" type="ORF">BOLC6T37157H</name>
</gene>
<protein>
    <recommendedName>
        <fullName evidence="2">Nin one binding (NOB1) Zn-ribbon-like domain-containing protein</fullName>
    </recommendedName>
</protein>
<dbReference type="AlphaFoldDB" id="A0A3P6GUL4"/>
<dbReference type="EMBL" id="LR031880">
    <property type="protein sequence ID" value="VDD61704.1"/>
    <property type="molecule type" value="Genomic_DNA"/>
</dbReference>
<feature type="region of interest" description="Disordered" evidence="1">
    <location>
        <begin position="1"/>
        <end position="50"/>
    </location>
</feature>
<evidence type="ECO:0000259" key="2">
    <source>
        <dbReference type="Pfam" id="PF08772"/>
    </source>
</evidence>
<dbReference type="PANTHER" id="PTHR12814">
    <property type="entry name" value="RNA-BINDING PROTEIN NOB1"/>
    <property type="match status" value="1"/>
</dbReference>
<feature type="compositionally biased region" description="Acidic residues" evidence="1">
    <location>
        <begin position="41"/>
        <end position="50"/>
    </location>
</feature>
<reference evidence="3" key="1">
    <citation type="submission" date="2018-11" db="EMBL/GenBank/DDBJ databases">
        <authorList>
            <consortium name="Genoscope - CEA"/>
            <person name="William W."/>
        </authorList>
    </citation>
    <scope>NUCLEOTIDE SEQUENCE</scope>
</reference>
<dbReference type="Gene3D" id="6.20.210.10">
    <property type="entry name" value="Nin one binding (NOB1), Zn-ribbon-like"/>
    <property type="match status" value="1"/>
</dbReference>
<dbReference type="GO" id="GO:0030688">
    <property type="term" value="C:preribosome, small subunit precursor"/>
    <property type="evidence" value="ECO:0007669"/>
    <property type="project" value="TreeGrafter"/>
</dbReference>
<organism evidence="3">
    <name type="scientific">Brassica oleracea</name>
    <name type="common">Wild cabbage</name>
    <dbReference type="NCBI Taxonomy" id="3712"/>
    <lineage>
        <taxon>Eukaryota</taxon>
        <taxon>Viridiplantae</taxon>
        <taxon>Streptophyta</taxon>
        <taxon>Embryophyta</taxon>
        <taxon>Tracheophyta</taxon>
        <taxon>Spermatophyta</taxon>
        <taxon>Magnoliopsida</taxon>
        <taxon>eudicotyledons</taxon>
        <taxon>Gunneridae</taxon>
        <taxon>Pentapetalae</taxon>
        <taxon>rosids</taxon>
        <taxon>malvids</taxon>
        <taxon>Brassicales</taxon>
        <taxon>Brassicaceae</taxon>
        <taxon>Brassiceae</taxon>
        <taxon>Brassica</taxon>
    </lineage>
</organism>